<protein>
    <recommendedName>
        <fullName evidence="10">C2H2-type domain-containing protein</fullName>
    </recommendedName>
</protein>
<evidence type="ECO:0000256" key="2">
    <source>
        <dbReference type="ARBA" id="ARBA00022723"/>
    </source>
</evidence>
<dbReference type="STRING" id="8005.ENSEEEP00000000157"/>
<evidence type="ECO:0000256" key="4">
    <source>
        <dbReference type="ARBA" id="ARBA00022771"/>
    </source>
</evidence>
<name>A0A4W4DMR3_ELEEL</name>
<dbReference type="PROSITE" id="PS00028">
    <property type="entry name" value="ZINC_FINGER_C2H2_1"/>
    <property type="match status" value="4"/>
</dbReference>
<evidence type="ECO:0000256" key="5">
    <source>
        <dbReference type="ARBA" id="ARBA00022833"/>
    </source>
</evidence>
<keyword evidence="12" id="KW-1185">Reference proteome</keyword>
<dbReference type="FunFam" id="3.30.160.60:FF:002343">
    <property type="entry name" value="Zinc finger protein 33A"/>
    <property type="match status" value="1"/>
</dbReference>
<feature type="domain" description="C2H2-type" evidence="10">
    <location>
        <begin position="177"/>
        <end position="204"/>
    </location>
</feature>
<dbReference type="InterPro" id="IPR036236">
    <property type="entry name" value="Znf_C2H2_sf"/>
</dbReference>
<dbReference type="OMA" id="QANFFFL"/>
<keyword evidence="3" id="KW-0677">Repeat</keyword>
<feature type="domain" description="C2H2-type" evidence="10">
    <location>
        <begin position="93"/>
        <end position="120"/>
    </location>
</feature>
<evidence type="ECO:0000259" key="10">
    <source>
        <dbReference type="PROSITE" id="PS50157"/>
    </source>
</evidence>
<dbReference type="PANTHER" id="PTHR47772:SF13">
    <property type="entry name" value="GASTRULA ZINC FINGER PROTEIN XLCGF49.1-LIKE-RELATED"/>
    <property type="match status" value="1"/>
</dbReference>
<evidence type="ECO:0000256" key="9">
    <source>
        <dbReference type="PROSITE-ProRule" id="PRU00042"/>
    </source>
</evidence>
<dbReference type="InterPro" id="IPR013087">
    <property type="entry name" value="Znf_C2H2_type"/>
</dbReference>
<dbReference type="PANTHER" id="PTHR47772">
    <property type="entry name" value="ZINC FINGER PROTEIN 200"/>
    <property type="match status" value="1"/>
</dbReference>
<dbReference type="FunFam" id="3.30.160.60:FF:000638">
    <property type="entry name" value="Zinc finger protein 184"/>
    <property type="match status" value="1"/>
</dbReference>
<keyword evidence="2" id="KW-0479">Metal-binding</keyword>
<dbReference type="SMART" id="SM00355">
    <property type="entry name" value="ZnF_C2H2"/>
    <property type="match status" value="4"/>
</dbReference>
<dbReference type="InterPro" id="IPR050636">
    <property type="entry name" value="C2H2-ZF_domain-containing"/>
</dbReference>
<organism evidence="11 12">
    <name type="scientific">Electrophorus electricus</name>
    <name type="common">Electric eel</name>
    <name type="synonym">Gymnotus electricus</name>
    <dbReference type="NCBI Taxonomy" id="8005"/>
    <lineage>
        <taxon>Eukaryota</taxon>
        <taxon>Metazoa</taxon>
        <taxon>Chordata</taxon>
        <taxon>Craniata</taxon>
        <taxon>Vertebrata</taxon>
        <taxon>Euteleostomi</taxon>
        <taxon>Actinopterygii</taxon>
        <taxon>Neopterygii</taxon>
        <taxon>Teleostei</taxon>
        <taxon>Ostariophysi</taxon>
        <taxon>Gymnotiformes</taxon>
        <taxon>Gymnotoidei</taxon>
        <taxon>Gymnotidae</taxon>
        <taxon>Electrophorus</taxon>
    </lineage>
</organism>
<dbReference type="GO" id="GO:0008270">
    <property type="term" value="F:zinc ion binding"/>
    <property type="evidence" value="ECO:0007669"/>
    <property type="project" value="UniProtKB-KW"/>
</dbReference>
<dbReference type="Proteomes" id="UP000314983">
    <property type="component" value="Chromosome 11"/>
</dbReference>
<proteinExistence type="predicted"/>
<dbReference type="PROSITE" id="PS50157">
    <property type="entry name" value="ZINC_FINGER_C2H2_2"/>
    <property type="match status" value="4"/>
</dbReference>
<evidence type="ECO:0000256" key="7">
    <source>
        <dbReference type="ARBA" id="ARBA00023163"/>
    </source>
</evidence>
<sequence length="258" mass="29921">MTDKCDECSQADLIPPVEMEDECDIEWKEISNAYLDKPLNKNVSSSKVKLCGNVGKKTRGKQKNAKKYKSHEKVIDSRTSFRIHVHVHGGETFHCETCGKDFKRSDLLTDHLKVHKRKRPYSCDQCGMMFAKPAYLKIHLRRHAGERAFACDHCDKRFFDKYDLKVHQRDHTGERPYVCSECGKSFKRIYILNKHKRTHSKEKPFHCDVCGKEVVDTDSTDMELGTTCFPNLITEVKLLDCCLKMYMLLSNYTATRCP</sequence>
<evidence type="ECO:0000256" key="6">
    <source>
        <dbReference type="ARBA" id="ARBA00023015"/>
    </source>
</evidence>
<dbReference type="Pfam" id="PF00096">
    <property type="entry name" value="zf-C2H2"/>
    <property type="match status" value="3"/>
</dbReference>
<reference evidence="12" key="1">
    <citation type="journal article" date="2014" name="Science">
        <title>Nonhuman genetics. Genomic basis for the convergent evolution of electric organs.</title>
        <authorList>
            <person name="Gallant J.R."/>
            <person name="Traeger L.L."/>
            <person name="Volkening J.D."/>
            <person name="Moffett H."/>
            <person name="Chen P.H."/>
            <person name="Novina C.D."/>
            <person name="Phillips G.N.Jr."/>
            <person name="Anand R."/>
            <person name="Wells G.B."/>
            <person name="Pinch M."/>
            <person name="Guth R."/>
            <person name="Unguez G.A."/>
            <person name="Albert J.S."/>
            <person name="Zakon H.H."/>
            <person name="Samanta M.P."/>
            <person name="Sussman M.R."/>
        </authorList>
    </citation>
    <scope>NUCLEOTIDE SEQUENCE [LARGE SCALE GENOMIC DNA]</scope>
</reference>
<keyword evidence="5" id="KW-0862">Zinc</keyword>
<reference evidence="11" key="3">
    <citation type="submission" date="2020-05" db="EMBL/GenBank/DDBJ databases">
        <title>Electrophorus electricus (electric eel) genome, fEleEle1, primary haplotype.</title>
        <authorList>
            <person name="Myers G."/>
            <person name="Meyer A."/>
            <person name="Fedrigo O."/>
            <person name="Formenti G."/>
            <person name="Rhie A."/>
            <person name="Tracey A."/>
            <person name="Sims Y."/>
            <person name="Jarvis E.D."/>
        </authorList>
    </citation>
    <scope>NUCLEOTIDE SEQUENCE [LARGE SCALE GENOMIC DNA]</scope>
</reference>
<evidence type="ECO:0000256" key="8">
    <source>
        <dbReference type="ARBA" id="ARBA00023242"/>
    </source>
</evidence>
<dbReference type="FunFam" id="3.30.160.60:FF:000630">
    <property type="entry name" value="Zinc finger protein 180"/>
    <property type="match status" value="1"/>
</dbReference>
<keyword evidence="6" id="KW-0805">Transcription regulation</keyword>
<dbReference type="SUPFAM" id="SSF57667">
    <property type="entry name" value="beta-beta-alpha zinc fingers"/>
    <property type="match status" value="3"/>
</dbReference>
<dbReference type="GO" id="GO:0005634">
    <property type="term" value="C:nucleus"/>
    <property type="evidence" value="ECO:0007669"/>
    <property type="project" value="UniProtKB-SubCell"/>
</dbReference>
<dbReference type="AlphaFoldDB" id="A0A4W4DMR3"/>
<dbReference type="Gene3D" id="3.30.160.60">
    <property type="entry name" value="Classic Zinc Finger"/>
    <property type="match status" value="5"/>
</dbReference>
<keyword evidence="4 9" id="KW-0863">Zinc-finger</keyword>
<evidence type="ECO:0000313" key="12">
    <source>
        <dbReference type="Proteomes" id="UP000314983"/>
    </source>
</evidence>
<reference evidence="11" key="5">
    <citation type="submission" date="2025-09" db="UniProtKB">
        <authorList>
            <consortium name="Ensembl"/>
        </authorList>
    </citation>
    <scope>IDENTIFICATION</scope>
</reference>
<dbReference type="GeneTree" id="ENSGT01150000286958"/>
<keyword evidence="8" id="KW-0539">Nucleus</keyword>
<dbReference type="Ensembl" id="ENSEEET00000000163.2">
    <property type="protein sequence ID" value="ENSEEEP00000000157.2"/>
    <property type="gene ID" value="ENSEEEG00000000120.2"/>
</dbReference>
<comment type="subcellular location">
    <subcellularLocation>
        <location evidence="1">Nucleus</location>
    </subcellularLocation>
</comment>
<reference evidence="11" key="4">
    <citation type="submission" date="2025-08" db="UniProtKB">
        <authorList>
            <consortium name="Ensembl"/>
        </authorList>
    </citation>
    <scope>IDENTIFICATION</scope>
</reference>
<evidence type="ECO:0000313" key="11">
    <source>
        <dbReference type="Ensembl" id="ENSEEEP00000000157.2"/>
    </source>
</evidence>
<reference evidence="12" key="2">
    <citation type="journal article" date="2017" name="Sci. Adv.">
        <title>A tail of two voltages: Proteomic comparison of the three electric organs of the electric eel.</title>
        <authorList>
            <person name="Traeger L.L."/>
            <person name="Sabat G."/>
            <person name="Barrett-Wilt G.A."/>
            <person name="Wells G.B."/>
            <person name="Sussman M.R."/>
        </authorList>
    </citation>
    <scope>NUCLEOTIDE SEQUENCE [LARGE SCALE GENOMIC DNA]</scope>
</reference>
<dbReference type="GO" id="GO:0043565">
    <property type="term" value="F:sequence-specific DNA binding"/>
    <property type="evidence" value="ECO:0007669"/>
    <property type="project" value="UniProtKB-ARBA"/>
</dbReference>
<evidence type="ECO:0000256" key="1">
    <source>
        <dbReference type="ARBA" id="ARBA00004123"/>
    </source>
</evidence>
<keyword evidence="7" id="KW-0804">Transcription</keyword>
<evidence type="ECO:0000256" key="3">
    <source>
        <dbReference type="ARBA" id="ARBA00022737"/>
    </source>
</evidence>
<dbReference type="Pfam" id="PF13912">
    <property type="entry name" value="zf-C2H2_6"/>
    <property type="match status" value="1"/>
</dbReference>
<accession>A0A4W4DMR3</accession>
<feature type="domain" description="C2H2-type" evidence="10">
    <location>
        <begin position="149"/>
        <end position="176"/>
    </location>
</feature>
<feature type="domain" description="C2H2-type" evidence="10">
    <location>
        <begin position="121"/>
        <end position="148"/>
    </location>
</feature>